<dbReference type="InterPro" id="IPR036097">
    <property type="entry name" value="HisK_dim/P_sf"/>
</dbReference>
<dbReference type="InterPro" id="IPR005467">
    <property type="entry name" value="His_kinase_dom"/>
</dbReference>
<dbReference type="FunFam" id="3.30.565.10:FF:000010">
    <property type="entry name" value="Sensor histidine kinase RcsC"/>
    <property type="match status" value="1"/>
</dbReference>
<dbReference type="PROSITE" id="PS50109">
    <property type="entry name" value="HIS_KIN"/>
    <property type="match status" value="1"/>
</dbReference>
<evidence type="ECO:0000256" key="4">
    <source>
        <dbReference type="ARBA" id="ARBA00022553"/>
    </source>
</evidence>
<dbReference type="AlphaFoldDB" id="A0A975BTX0"/>
<comment type="catalytic activity">
    <reaction evidence="1">
        <text>ATP + protein L-histidine = ADP + protein N-phospho-L-histidine.</text>
        <dbReference type="EC" id="2.7.13.3"/>
    </reaction>
</comment>
<dbReference type="InterPro" id="IPR011006">
    <property type="entry name" value="CheY-like_superfamily"/>
</dbReference>
<dbReference type="CDD" id="cd00082">
    <property type="entry name" value="HisKA"/>
    <property type="match status" value="1"/>
</dbReference>
<dbReference type="Gene3D" id="1.10.287.130">
    <property type="match status" value="1"/>
</dbReference>
<evidence type="ECO:0000256" key="8">
    <source>
        <dbReference type="PROSITE-ProRule" id="PRU00169"/>
    </source>
</evidence>
<dbReference type="Proteomes" id="UP000663722">
    <property type="component" value="Chromosome"/>
</dbReference>
<feature type="modified residue" description="4-aspartylphosphate" evidence="8">
    <location>
        <position position="576"/>
    </location>
</feature>
<evidence type="ECO:0000259" key="9">
    <source>
        <dbReference type="PROSITE" id="PS50109"/>
    </source>
</evidence>
<accession>A0A975BTX0</accession>
<feature type="modified residue" description="4-aspartylphosphate" evidence="8">
    <location>
        <position position="445"/>
    </location>
</feature>
<dbReference type="Pfam" id="PF02518">
    <property type="entry name" value="HATPase_c"/>
    <property type="match status" value="1"/>
</dbReference>
<dbReference type="PROSITE" id="PS50885">
    <property type="entry name" value="HAMP"/>
    <property type="match status" value="1"/>
</dbReference>
<dbReference type="SMART" id="SM00388">
    <property type="entry name" value="HisKA"/>
    <property type="match status" value="1"/>
</dbReference>
<dbReference type="GO" id="GO:0000155">
    <property type="term" value="F:phosphorelay sensor kinase activity"/>
    <property type="evidence" value="ECO:0007669"/>
    <property type="project" value="InterPro"/>
</dbReference>
<keyword evidence="4 8" id="KW-0597">Phosphoprotein</keyword>
<dbReference type="EC" id="2.7.13.3" evidence="3"/>
<dbReference type="InterPro" id="IPR003594">
    <property type="entry name" value="HATPase_dom"/>
</dbReference>
<dbReference type="InterPro" id="IPR003660">
    <property type="entry name" value="HAMP_dom"/>
</dbReference>
<dbReference type="InterPro" id="IPR001789">
    <property type="entry name" value="Sig_transdc_resp-reg_receiver"/>
</dbReference>
<feature type="domain" description="Response regulatory" evidence="10">
    <location>
        <begin position="527"/>
        <end position="643"/>
    </location>
</feature>
<feature type="domain" description="Response regulatory" evidence="10">
    <location>
        <begin position="391"/>
        <end position="511"/>
    </location>
</feature>
<keyword evidence="13" id="KW-1185">Reference proteome</keyword>
<evidence type="ECO:0000259" key="11">
    <source>
        <dbReference type="PROSITE" id="PS50885"/>
    </source>
</evidence>
<dbReference type="Gene3D" id="3.30.565.10">
    <property type="entry name" value="Histidine kinase-like ATPase, C-terminal domain"/>
    <property type="match status" value="1"/>
</dbReference>
<dbReference type="SUPFAM" id="SSF47384">
    <property type="entry name" value="Homodimeric domain of signal transducing histidine kinase"/>
    <property type="match status" value="1"/>
</dbReference>
<evidence type="ECO:0000259" key="10">
    <source>
        <dbReference type="PROSITE" id="PS50110"/>
    </source>
</evidence>
<evidence type="ECO:0000313" key="13">
    <source>
        <dbReference type="Proteomes" id="UP000663722"/>
    </source>
</evidence>
<protein>
    <recommendedName>
        <fullName evidence="3">histidine kinase</fullName>
        <ecNumber evidence="3">2.7.13.3</ecNumber>
    </recommendedName>
</protein>
<dbReference type="CDD" id="cd06225">
    <property type="entry name" value="HAMP"/>
    <property type="match status" value="1"/>
</dbReference>
<dbReference type="PANTHER" id="PTHR45339:SF1">
    <property type="entry name" value="HYBRID SIGNAL TRANSDUCTION HISTIDINE KINASE J"/>
    <property type="match status" value="1"/>
</dbReference>
<name>A0A975BTX0_9BACT</name>
<dbReference type="Pfam" id="PF00512">
    <property type="entry name" value="HisKA"/>
    <property type="match status" value="1"/>
</dbReference>
<dbReference type="InterPro" id="IPR003661">
    <property type="entry name" value="HisK_dim/P_dom"/>
</dbReference>
<dbReference type="SMART" id="SM00387">
    <property type="entry name" value="HATPase_c"/>
    <property type="match status" value="1"/>
</dbReference>
<evidence type="ECO:0000256" key="7">
    <source>
        <dbReference type="ARBA" id="ARBA00023012"/>
    </source>
</evidence>
<dbReference type="InterPro" id="IPR036890">
    <property type="entry name" value="HATPase_C_sf"/>
</dbReference>
<dbReference type="SUPFAM" id="SSF55874">
    <property type="entry name" value="ATPase domain of HSP90 chaperone/DNA topoisomerase II/histidine kinase"/>
    <property type="match status" value="1"/>
</dbReference>
<evidence type="ECO:0000256" key="5">
    <source>
        <dbReference type="ARBA" id="ARBA00022679"/>
    </source>
</evidence>
<dbReference type="Gene3D" id="3.40.50.2300">
    <property type="match status" value="2"/>
</dbReference>
<dbReference type="Pfam" id="PF00072">
    <property type="entry name" value="Response_reg"/>
    <property type="match status" value="2"/>
</dbReference>
<organism evidence="12 13">
    <name type="scientific">Desulfonema magnum</name>
    <dbReference type="NCBI Taxonomy" id="45655"/>
    <lineage>
        <taxon>Bacteria</taxon>
        <taxon>Pseudomonadati</taxon>
        <taxon>Thermodesulfobacteriota</taxon>
        <taxon>Desulfobacteria</taxon>
        <taxon>Desulfobacterales</taxon>
        <taxon>Desulfococcaceae</taxon>
        <taxon>Desulfonema</taxon>
    </lineage>
</organism>
<keyword evidence="7" id="KW-0902">Two-component regulatory system</keyword>
<reference evidence="12" key="1">
    <citation type="journal article" date="2021" name="Microb. Physiol.">
        <title>Proteogenomic Insights into the Physiology of Marine, Sulfate-Reducing, Filamentous Desulfonema limicola and Desulfonema magnum.</title>
        <authorList>
            <person name="Schnaars V."/>
            <person name="Wohlbrand L."/>
            <person name="Scheve S."/>
            <person name="Hinrichs C."/>
            <person name="Reinhardt R."/>
            <person name="Rabus R."/>
        </authorList>
    </citation>
    <scope>NUCLEOTIDE SEQUENCE</scope>
    <source>
        <strain evidence="12">4be13</strain>
    </source>
</reference>
<dbReference type="PRINTS" id="PR00344">
    <property type="entry name" value="BCTRLSENSOR"/>
</dbReference>
<evidence type="ECO:0000313" key="12">
    <source>
        <dbReference type="EMBL" id="QTA91654.1"/>
    </source>
</evidence>
<dbReference type="Pfam" id="PF00672">
    <property type="entry name" value="HAMP"/>
    <property type="match status" value="1"/>
</dbReference>
<dbReference type="GO" id="GO:0016020">
    <property type="term" value="C:membrane"/>
    <property type="evidence" value="ECO:0007669"/>
    <property type="project" value="UniProtKB-SubCell"/>
</dbReference>
<dbReference type="PANTHER" id="PTHR45339">
    <property type="entry name" value="HYBRID SIGNAL TRANSDUCTION HISTIDINE KINASE J"/>
    <property type="match status" value="1"/>
</dbReference>
<dbReference type="SMART" id="SM00448">
    <property type="entry name" value="REC"/>
    <property type="match status" value="2"/>
</dbReference>
<dbReference type="CDD" id="cd16922">
    <property type="entry name" value="HATPase_EvgS-ArcB-TorS-like"/>
    <property type="match status" value="1"/>
</dbReference>
<dbReference type="SMART" id="SM00304">
    <property type="entry name" value="HAMP"/>
    <property type="match status" value="2"/>
</dbReference>
<evidence type="ECO:0000256" key="6">
    <source>
        <dbReference type="ARBA" id="ARBA00022777"/>
    </source>
</evidence>
<sequence>MNSQETERIDRITEVVHYLLKGRTPDPIPCENDPDDEIRQLSEKVNELNRNFREIKAFIIPISEGNLKVRLPKRNILASPFKQLHASLSHLTWQTRQIARGDFNQRVDFMGDFSQSFNAMVEALDDARSQLMSETEQFKQLADIKRHYLNVMAHDIRTPIGAVIGFTDILLQGNLGGEEKKQVRIIKRNCDSLLVLINNILDMAKLEKRKMELVSVPLSVRTLGQDVEAMIQPKLNQQTRFIFDTDERIPEKLMGDPHRLQQVLVNLVGNAAKFTNKGTITLRIKLQEQHSENFKLHFSIEDTGIGISQDKLTDIFTPFSQADSTIASRFGGTGLGLAISRELVSLMGGHLQVKSQPDRGTTFYFSLLFGIAEETESEPPTASETCSGTCNILVVDDDPHVLKIIENLLTKQDVRFTLCQDSTNAYDLLIRAYEEKNPFTLAWLDIDMPKLNGFQLAAKIREDHRLSQLHLIACTSHIEKVTDSDSPSYFSFVATKPISAEALRRILDEAKSGYAPADHMCDLFGIRLLVADDNLLNRFLVTNMLQKLNIEVTEAENGLEAVNKVLKNKFDVVLMDKMMPVMDGTEAVRRIRETYDKDALPIFAFTADDSSKDKARFLSAGANGFISKPIVYEDIVESLCQLTEFKYLLKE</sequence>
<gene>
    <name evidence="12" type="ORF">dnm_077270</name>
</gene>
<keyword evidence="5" id="KW-0808">Transferase</keyword>
<dbReference type="EMBL" id="CP061800">
    <property type="protein sequence ID" value="QTA91654.1"/>
    <property type="molecule type" value="Genomic_DNA"/>
</dbReference>
<evidence type="ECO:0000256" key="1">
    <source>
        <dbReference type="ARBA" id="ARBA00000085"/>
    </source>
</evidence>
<comment type="subcellular location">
    <subcellularLocation>
        <location evidence="2">Membrane</location>
    </subcellularLocation>
</comment>
<dbReference type="KEGG" id="dmm:dnm_077270"/>
<dbReference type="InterPro" id="IPR004358">
    <property type="entry name" value="Sig_transdc_His_kin-like_C"/>
</dbReference>
<feature type="domain" description="HAMP" evidence="11">
    <location>
        <begin position="82"/>
        <end position="129"/>
    </location>
</feature>
<dbReference type="CDD" id="cd17546">
    <property type="entry name" value="REC_hyHK_CKI1_RcsC-like"/>
    <property type="match status" value="2"/>
</dbReference>
<evidence type="ECO:0000256" key="2">
    <source>
        <dbReference type="ARBA" id="ARBA00004370"/>
    </source>
</evidence>
<dbReference type="RefSeq" id="WP_207679341.1">
    <property type="nucleotide sequence ID" value="NZ_CP061800.1"/>
</dbReference>
<feature type="domain" description="Histidine kinase" evidence="9">
    <location>
        <begin position="151"/>
        <end position="371"/>
    </location>
</feature>
<keyword evidence="6 12" id="KW-0418">Kinase</keyword>
<proteinExistence type="predicted"/>
<dbReference type="SUPFAM" id="SSF52172">
    <property type="entry name" value="CheY-like"/>
    <property type="match status" value="2"/>
</dbReference>
<dbReference type="PROSITE" id="PS50110">
    <property type="entry name" value="RESPONSE_REGULATORY"/>
    <property type="match status" value="2"/>
</dbReference>
<evidence type="ECO:0000256" key="3">
    <source>
        <dbReference type="ARBA" id="ARBA00012438"/>
    </source>
</evidence>